<evidence type="ECO:0000256" key="4">
    <source>
        <dbReference type="ARBA" id="ARBA00023315"/>
    </source>
</evidence>
<keyword evidence="4" id="KW-0012">Acyltransferase</keyword>
<comment type="similarity">
    <text evidence="1">Belongs to the transferase hexapeptide repeat family.</text>
</comment>
<dbReference type="EMBL" id="LZDH01000056">
    <property type="protein sequence ID" value="OBS30460.1"/>
    <property type="molecule type" value="Genomic_DNA"/>
</dbReference>
<dbReference type="AlphaFoldDB" id="A0A1A6DUJ2"/>
<proteinExistence type="inferred from homology"/>
<dbReference type="RefSeq" id="WP_068608919.1">
    <property type="nucleotide sequence ID" value="NZ_LZDH01000056.1"/>
</dbReference>
<feature type="site" description="Increases basicity of active site His" evidence="5">
    <location>
        <position position="141"/>
    </location>
</feature>
<gene>
    <name evidence="8" type="ORF">A9O67_05375</name>
</gene>
<evidence type="ECO:0000256" key="3">
    <source>
        <dbReference type="ARBA" id="ARBA00022737"/>
    </source>
</evidence>
<dbReference type="NCBIfam" id="TIGR03570">
    <property type="entry name" value="NeuD_NnaD"/>
    <property type="match status" value="1"/>
</dbReference>
<keyword evidence="9" id="KW-1185">Reference proteome</keyword>
<dbReference type="InterPro" id="IPR050179">
    <property type="entry name" value="Trans_hexapeptide_repeat"/>
</dbReference>
<dbReference type="InterPro" id="IPR001451">
    <property type="entry name" value="Hexapep"/>
</dbReference>
<dbReference type="SUPFAM" id="SSF51161">
    <property type="entry name" value="Trimeric LpxA-like enzymes"/>
    <property type="match status" value="1"/>
</dbReference>
<dbReference type="InterPro" id="IPR020019">
    <property type="entry name" value="AcTrfase_PglD-like"/>
</dbReference>
<dbReference type="CDD" id="cd03360">
    <property type="entry name" value="LbH_AT_putative"/>
    <property type="match status" value="1"/>
</dbReference>
<organism evidence="8 9">
    <name type="scientific">Tepidimonas fonticaldi</name>
    <dbReference type="NCBI Taxonomy" id="1101373"/>
    <lineage>
        <taxon>Bacteria</taxon>
        <taxon>Pseudomonadati</taxon>
        <taxon>Pseudomonadota</taxon>
        <taxon>Betaproteobacteria</taxon>
        <taxon>Burkholderiales</taxon>
        <taxon>Tepidimonas</taxon>
    </lineage>
</organism>
<dbReference type="PANTHER" id="PTHR43300">
    <property type="entry name" value="ACETYLTRANSFERASE"/>
    <property type="match status" value="1"/>
</dbReference>
<reference evidence="8 9" key="1">
    <citation type="submission" date="2016-06" db="EMBL/GenBank/DDBJ databases">
        <title>Genome sequence of Tepidimonas fonticaldi PL17.</title>
        <authorList>
            <person name="Pinnaka A.K."/>
        </authorList>
    </citation>
    <scope>NUCLEOTIDE SEQUENCE [LARGE SCALE GENOMIC DNA]</scope>
    <source>
        <strain evidence="8 9">PL17</strain>
    </source>
</reference>
<dbReference type="InterPro" id="IPR018357">
    <property type="entry name" value="Hexapep_transf_CS"/>
</dbReference>
<feature type="binding site" evidence="6">
    <location>
        <position position="149"/>
    </location>
    <ligand>
        <name>acetyl-CoA</name>
        <dbReference type="ChEBI" id="CHEBI:57288"/>
    </ligand>
</feature>
<dbReference type="PANTHER" id="PTHR43300:SF7">
    <property type="entry name" value="UDP-N-ACETYLBACILLOSAMINE N-ACETYLTRANSFERASE"/>
    <property type="match status" value="1"/>
</dbReference>
<feature type="binding site" evidence="6">
    <location>
        <position position="73"/>
    </location>
    <ligand>
        <name>substrate</name>
    </ligand>
</feature>
<comment type="caution">
    <text evidence="8">The sequence shown here is derived from an EMBL/GenBank/DDBJ whole genome shotgun (WGS) entry which is preliminary data.</text>
</comment>
<feature type="active site" description="Proton acceptor" evidence="5">
    <location>
        <position position="140"/>
    </location>
</feature>
<evidence type="ECO:0000313" key="9">
    <source>
        <dbReference type="Proteomes" id="UP000091969"/>
    </source>
</evidence>
<feature type="domain" description="PglD N-terminal" evidence="7">
    <location>
        <begin position="6"/>
        <end position="75"/>
    </location>
</feature>
<keyword evidence="2" id="KW-0808">Transferase</keyword>
<evidence type="ECO:0000256" key="1">
    <source>
        <dbReference type="ARBA" id="ARBA00007274"/>
    </source>
</evidence>
<name>A0A1A6DUJ2_9BURK</name>
<evidence type="ECO:0000256" key="6">
    <source>
        <dbReference type="PIRSR" id="PIRSR620019-2"/>
    </source>
</evidence>
<dbReference type="GO" id="GO:0016746">
    <property type="term" value="F:acyltransferase activity"/>
    <property type="evidence" value="ECO:0007669"/>
    <property type="project" value="UniProtKB-KW"/>
</dbReference>
<dbReference type="Proteomes" id="UP000091969">
    <property type="component" value="Unassembled WGS sequence"/>
</dbReference>
<evidence type="ECO:0000256" key="5">
    <source>
        <dbReference type="PIRSR" id="PIRSR620019-1"/>
    </source>
</evidence>
<protein>
    <recommendedName>
        <fullName evidence="7">PglD N-terminal domain-containing protein</fullName>
    </recommendedName>
</protein>
<dbReference type="Pfam" id="PF00132">
    <property type="entry name" value="Hexapep"/>
    <property type="match status" value="1"/>
</dbReference>
<dbReference type="InterPro" id="IPR041561">
    <property type="entry name" value="PglD_N"/>
</dbReference>
<dbReference type="Pfam" id="PF17836">
    <property type="entry name" value="PglD_N"/>
    <property type="match status" value="1"/>
</dbReference>
<evidence type="ECO:0000256" key="2">
    <source>
        <dbReference type="ARBA" id="ARBA00022679"/>
    </source>
</evidence>
<sequence>MSDPFVILGGGGHARVVLDVLRSLGRPVLGVLMPDRPAGADWHGLPVLGDDAWLEQPQARACQFAIGVGMVPGRRSGRQAIFERLRALGLRMPALVHPAAVVSQAAEVAGAVQVMAGAIVQPGVRLGAAVLLNTGARVDHDCAIGEGAHVAPGAILCGDVQIGARAFIGAGAVVLPGVTVGEGAEVAAGAVVRRDVPPRCRYIPGQPLKAVEDEA</sequence>
<keyword evidence="3" id="KW-0677">Repeat</keyword>
<dbReference type="STRING" id="1101373.A9O67_05375"/>
<dbReference type="Gene3D" id="3.40.50.20">
    <property type="match status" value="1"/>
</dbReference>
<evidence type="ECO:0000313" key="8">
    <source>
        <dbReference type="EMBL" id="OBS30460.1"/>
    </source>
</evidence>
<dbReference type="Gene3D" id="2.160.10.10">
    <property type="entry name" value="Hexapeptide repeat proteins"/>
    <property type="match status" value="1"/>
</dbReference>
<dbReference type="PROSITE" id="PS00101">
    <property type="entry name" value="HEXAPEP_TRANSFERASES"/>
    <property type="match status" value="1"/>
</dbReference>
<dbReference type="OrthoDB" id="9794407at2"/>
<evidence type="ECO:0000259" key="7">
    <source>
        <dbReference type="Pfam" id="PF17836"/>
    </source>
</evidence>
<dbReference type="InterPro" id="IPR011004">
    <property type="entry name" value="Trimer_LpxA-like_sf"/>
</dbReference>
<accession>A0A1A6DUJ2</accession>